<protein>
    <submittedName>
        <fullName evidence="2">(northern house mosquito) hypothetical protein</fullName>
    </submittedName>
</protein>
<name>A0A8D8BQ65_CULPI</name>
<sequence>MYRSRRTRRSFWTRLPTTSRSSGMIRKTTSPSRPGTIVMTSSLRTTLAGWTIRPRCACCSGSWGCRNTSGTRATYCRKQLSFSRSRIPWQSLRHCSVRPNR</sequence>
<dbReference type="AlphaFoldDB" id="A0A8D8BQ65"/>
<accession>A0A8D8BQ65</accession>
<reference evidence="2" key="1">
    <citation type="submission" date="2021-05" db="EMBL/GenBank/DDBJ databases">
        <authorList>
            <person name="Alioto T."/>
            <person name="Alioto T."/>
            <person name="Gomez Garrido J."/>
        </authorList>
    </citation>
    <scope>NUCLEOTIDE SEQUENCE</scope>
</reference>
<feature type="region of interest" description="Disordered" evidence="1">
    <location>
        <begin position="18"/>
        <end position="37"/>
    </location>
</feature>
<dbReference type="EMBL" id="HBUE01083451">
    <property type="protein sequence ID" value="CAG6478593.1"/>
    <property type="molecule type" value="Transcribed_RNA"/>
</dbReference>
<organism evidence="2">
    <name type="scientific">Culex pipiens</name>
    <name type="common">House mosquito</name>
    <dbReference type="NCBI Taxonomy" id="7175"/>
    <lineage>
        <taxon>Eukaryota</taxon>
        <taxon>Metazoa</taxon>
        <taxon>Ecdysozoa</taxon>
        <taxon>Arthropoda</taxon>
        <taxon>Hexapoda</taxon>
        <taxon>Insecta</taxon>
        <taxon>Pterygota</taxon>
        <taxon>Neoptera</taxon>
        <taxon>Endopterygota</taxon>
        <taxon>Diptera</taxon>
        <taxon>Nematocera</taxon>
        <taxon>Culicoidea</taxon>
        <taxon>Culicidae</taxon>
        <taxon>Culicinae</taxon>
        <taxon>Culicini</taxon>
        <taxon>Culex</taxon>
        <taxon>Culex</taxon>
    </lineage>
</organism>
<evidence type="ECO:0000256" key="1">
    <source>
        <dbReference type="SAM" id="MobiDB-lite"/>
    </source>
</evidence>
<proteinExistence type="predicted"/>
<evidence type="ECO:0000313" key="2">
    <source>
        <dbReference type="EMBL" id="CAG6478593.1"/>
    </source>
</evidence>